<dbReference type="Pfam" id="PF13671">
    <property type="entry name" value="AAA_33"/>
    <property type="match status" value="1"/>
</dbReference>
<proteinExistence type="predicted"/>
<keyword evidence="2" id="KW-1185">Reference proteome</keyword>
<dbReference type="Gene3D" id="3.40.50.300">
    <property type="entry name" value="P-loop containing nucleotide triphosphate hydrolases"/>
    <property type="match status" value="1"/>
</dbReference>
<evidence type="ECO:0000313" key="1">
    <source>
        <dbReference type="EMBL" id="MDI2090147.1"/>
    </source>
</evidence>
<comment type="caution">
    <text evidence="1">The sequence shown here is derived from an EMBL/GenBank/DDBJ whole genome shotgun (WGS) entry which is preliminary data.</text>
</comment>
<dbReference type="RefSeq" id="WP_281447298.1">
    <property type="nucleotide sequence ID" value="NZ_JASBAO010000001.1"/>
</dbReference>
<dbReference type="Proteomes" id="UP001431634">
    <property type="component" value="Unassembled WGS sequence"/>
</dbReference>
<gene>
    <name evidence="1" type="ORF">QJV27_01910</name>
</gene>
<dbReference type="SUPFAM" id="SSF52540">
    <property type="entry name" value="P-loop containing nucleoside triphosphate hydrolases"/>
    <property type="match status" value="1"/>
</dbReference>
<dbReference type="InterPro" id="IPR027417">
    <property type="entry name" value="P-loop_NTPase"/>
</dbReference>
<accession>A0ABT6PZ68</accession>
<dbReference type="PANTHER" id="PTHR37807:SF3">
    <property type="entry name" value="OS07G0160300 PROTEIN"/>
    <property type="match status" value="1"/>
</dbReference>
<name>A0ABT6PZ68_9PROT</name>
<reference evidence="1" key="1">
    <citation type="submission" date="2023-05" db="EMBL/GenBank/DDBJ databases">
        <title>Whole genome sequence of Commensalibacter sp.</title>
        <authorList>
            <person name="Charoenyingcharoen P."/>
            <person name="Yukphan P."/>
        </authorList>
    </citation>
    <scope>NUCLEOTIDE SEQUENCE</scope>
    <source>
        <strain evidence="1">TBRC 16381</strain>
    </source>
</reference>
<organism evidence="1 2">
    <name type="scientific">Commensalibacter oyaizuii</name>
    <dbReference type="NCBI Taxonomy" id="3043873"/>
    <lineage>
        <taxon>Bacteria</taxon>
        <taxon>Pseudomonadati</taxon>
        <taxon>Pseudomonadota</taxon>
        <taxon>Alphaproteobacteria</taxon>
        <taxon>Acetobacterales</taxon>
        <taxon>Acetobacteraceae</taxon>
    </lineage>
</organism>
<protein>
    <submittedName>
        <fullName evidence="1">AAA family ATPase</fullName>
    </submittedName>
</protein>
<dbReference type="EMBL" id="JASBAO010000001">
    <property type="protein sequence ID" value="MDI2090147.1"/>
    <property type="molecule type" value="Genomic_DNA"/>
</dbReference>
<evidence type="ECO:0000313" key="2">
    <source>
        <dbReference type="Proteomes" id="UP001431634"/>
    </source>
</evidence>
<sequence>MIIVFGGFPGTGKTTISKQIAQHFSAVYLRIDSIEQSLKNIQNITDLPIGSEGYFIANSIALDNCFLGNNIVIDCVNPLPITRQVWQETANKTHQQLITIELICSDRQQHRQRIIKRKSDIFGLTQPNWNDIINRNYVPWDHANITIDTSFYTIEQSTKKILSYIRNENNPPLI</sequence>
<dbReference type="PANTHER" id="PTHR37807">
    <property type="entry name" value="OS07G0160300 PROTEIN"/>
    <property type="match status" value="1"/>
</dbReference>